<comment type="similarity">
    <text evidence="9">Belongs to the Tom70 family.</text>
</comment>
<dbReference type="GO" id="GO:0045039">
    <property type="term" value="P:protein insertion into mitochondrial inner membrane"/>
    <property type="evidence" value="ECO:0007669"/>
    <property type="project" value="TreeGrafter"/>
</dbReference>
<dbReference type="AlphaFoldDB" id="A0A7M7KUQ2"/>
<evidence type="ECO:0000256" key="10">
    <source>
        <dbReference type="PROSITE-ProRule" id="PRU00339"/>
    </source>
</evidence>
<keyword evidence="8 12" id="KW-0472">Membrane</keyword>
<dbReference type="PANTHER" id="PTHR46208:SF1">
    <property type="entry name" value="MITOCHONDRIAL IMPORT RECEPTOR SUBUNIT TOM70"/>
    <property type="match status" value="1"/>
</dbReference>
<dbReference type="KEGG" id="vde:111254475"/>
<dbReference type="Pfam" id="PF13414">
    <property type="entry name" value="TPR_11"/>
    <property type="match status" value="1"/>
</dbReference>
<keyword evidence="4" id="KW-1000">Mitochondrion outer membrane</keyword>
<dbReference type="GO" id="GO:0005741">
    <property type="term" value="C:mitochondrial outer membrane"/>
    <property type="evidence" value="ECO:0007669"/>
    <property type="project" value="UniProtKB-SubCell"/>
</dbReference>
<evidence type="ECO:0000256" key="2">
    <source>
        <dbReference type="ARBA" id="ARBA00022692"/>
    </source>
</evidence>
<evidence type="ECO:0000256" key="8">
    <source>
        <dbReference type="ARBA" id="ARBA00023136"/>
    </source>
</evidence>
<proteinExistence type="inferred from homology"/>
<dbReference type="Pfam" id="PF14559">
    <property type="entry name" value="TPR_19"/>
    <property type="match status" value="2"/>
</dbReference>
<dbReference type="RefSeq" id="XP_022671091.1">
    <property type="nucleotide sequence ID" value="XM_022815356.1"/>
</dbReference>
<evidence type="ECO:0000256" key="5">
    <source>
        <dbReference type="ARBA" id="ARBA00022803"/>
    </source>
</evidence>
<feature type="repeat" description="TPR" evidence="10">
    <location>
        <begin position="92"/>
        <end position="125"/>
    </location>
</feature>
<evidence type="ECO:0000256" key="9">
    <source>
        <dbReference type="ARBA" id="ARBA00038030"/>
    </source>
</evidence>
<evidence type="ECO:0000256" key="12">
    <source>
        <dbReference type="SAM" id="Phobius"/>
    </source>
</evidence>
<dbReference type="InterPro" id="IPR011990">
    <property type="entry name" value="TPR-like_helical_dom_sf"/>
</dbReference>
<feature type="repeat" description="TPR" evidence="10">
    <location>
        <begin position="450"/>
        <end position="483"/>
    </location>
</feature>
<dbReference type="SUPFAM" id="SSF48452">
    <property type="entry name" value="TPR-like"/>
    <property type="match status" value="2"/>
</dbReference>
<feature type="region of interest" description="Disordered" evidence="11">
    <location>
        <begin position="59"/>
        <end position="93"/>
    </location>
</feature>
<name>A0A7M7KUQ2_VARDE</name>
<protein>
    <recommendedName>
        <fullName evidence="15">Mitochondrial import receptor subunit TOM70</fullName>
    </recommendedName>
</protein>
<dbReference type="OMA" id="QWRGDIE"/>
<evidence type="ECO:0000256" key="7">
    <source>
        <dbReference type="ARBA" id="ARBA00023128"/>
    </source>
</evidence>
<dbReference type="InParanoid" id="A0A7M7KUQ2"/>
<feature type="repeat" description="TPR" evidence="10">
    <location>
        <begin position="375"/>
        <end position="408"/>
    </location>
</feature>
<dbReference type="GO" id="GO:0008320">
    <property type="term" value="F:protein transmembrane transporter activity"/>
    <property type="evidence" value="ECO:0007669"/>
    <property type="project" value="TreeGrafter"/>
</dbReference>
<evidence type="ECO:0000256" key="6">
    <source>
        <dbReference type="ARBA" id="ARBA00022989"/>
    </source>
</evidence>
<reference evidence="13" key="1">
    <citation type="submission" date="2021-01" db="UniProtKB">
        <authorList>
            <consortium name="EnsemblMetazoa"/>
        </authorList>
    </citation>
    <scope>IDENTIFICATION</scope>
</reference>
<dbReference type="OrthoDB" id="66418at2759"/>
<dbReference type="GO" id="GO:0030150">
    <property type="term" value="P:protein import into mitochondrial matrix"/>
    <property type="evidence" value="ECO:0007669"/>
    <property type="project" value="TreeGrafter"/>
</dbReference>
<evidence type="ECO:0000313" key="13">
    <source>
        <dbReference type="EnsemblMetazoa" id="XP_022671091"/>
    </source>
</evidence>
<keyword evidence="14" id="KW-1185">Reference proteome</keyword>
<dbReference type="GO" id="GO:0030943">
    <property type="term" value="F:mitochondrion targeting sequence binding"/>
    <property type="evidence" value="ECO:0007669"/>
    <property type="project" value="TreeGrafter"/>
</dbReference>
<evidence type="ECO:0000256" key="4">
    <source>
        <dbReference type="ARBA" id="ARBA00022787"/>
    </source>
</evidence>
<accession>A0A7M7KUQ2</accession>
<keyword evidence="2 12" id="KW-0812">Transmembrane</keyword>
<feature type="repeat" description="TPR" evidence="10">
    <location>
        <begin position="341"/>
        <end position="374"/>
    </location>
</feature>
<feature type="transmembrane region" description="Helical" evidence="12">
    <location>
        <begin position="32"/>
        <end position="50"/>
    </location>
</feature>
<dbReference type="PROSITE" id="PS50005">
    <property type="entry name" value="TPR"/>
    <property type="match status" value="4"/>
</dbReference>
<dbReference type="InterPro" id="IPR019734">
    <property type="entry name" value="TPR_rpt"/>
</dbReference>
<evidence type="ECO:0000256" key="11">
    <source>
        <dbReference type="SAM" id="MobiDB-lite"/>
    </source>
</evidence>
<dbReference type="GeneID" id="111254475"/>
<dbReference type="SMART" id="SM00028">
    <property type="entry name" value="TPR"/>
    <property type="match status" value="7"/>
</dbReference>
<keyword evidence="7" id="KW-0496">Mitochondrion</keyword>
<dbReference type="CTD" id="34618"/>
<dbReference type="FunCoup" id="A0A7M7KUQ2">
    <property type="interactions" value="1164"/>
</dbReference>
<comment type="subcellular location">
    <subcellularLocation>
        <location evidence="1">Mitochondrion outer membrane</location>
        <topology evidence="1">Single-pass membrane protein</topology>
    </subcellularLocation>
</comment>
<organism evidence="13 14">
    <name type="scientific">Varroa destructor</name>
    <name type="common">Honeybee mite</name>
    <dbReference type="NCBI Taxonomy" id="109461"/>
    <lineage>
        <taxon>Eukaryota</taxon>
        <taxon>Metazoa</taxon>
        <taxon>Ecdysozoa</taxon>
        <taxon>Arthropoda</taxon>
        <taxon>Chelicerata</taxon>
        <taxon>Arachnida</taxon>
        <taxon>Acari</taxon>
        <taxon>Parasitiformes</taxon>
        <taxon>Mesostigmata</taxon>
        <taxon>Gamasina</taxon>
        <taxon>Dermanyssoidea</taxon>
        <taxon>Varroidae</taxon>
        <taxon>Varroa</taxon>
    </lineage>
</organism>
<dbReference type="PANTHER" id="PTHR46208">
    <property type="entry name" value="MITOCHONDRIAL IMPORT RECEPTOR SUBUNIT TOM70"/>
    <property type="match status" value="1"/>
</dbReference>
<keyword evidence="5 10" id="KW-0802">TPR repeat</keyword>
<evidence type="ECO:0008006" key="15">
    <source>
        <dbReference type="Google" id="ProtNLM"/>
    </source>
</evidence>
<feature type="compositionally biased region" description="Basic and acidic residues" evidence="11">
    <location>
        <begin position="79"/>
        <end position="93"/>
    </location>
</feature>
<evidence type="ECO:0000256" key="1">
    <source>
        <dbReference type="ARBA" id="ARBA00004572"/>
    </source>
</evidence>
<keyword evidence="3" id="KW-0677">Repeat</keyword>
<keyword evidence="6 12" id="KW-1133">Transmembrane helix</keyword>
<dbReference type="EnsemblMetazoa" id="XM_022815356">
    <property type="protein sequence ID" value="XP_022671091"/>
    <property type="gene ID" value="LOC111254475"/>
</dbReference>
<evidence type="ECO:0000313" key="14">
    <source>
        <dbReference type="Proteomes" id="UP000594260"/>
    </source>
</evidence>
<sequence>MEGSVSSPVRAEVGTMAIDAAMDSQSDSKLKYVIIFGAPLIAGVALYWYMRRRKGNALSKNSAGSSGVQKSDTRAVSQKKVDEQMKSQKERATGYKDKGNRFFRNNRFKAAIESYSEGIKVCPVNETEMLSIFYQNRAASYEKLQMFDNVIQDCNKAIELNKRYSKAYLRRAKAWEQRGELRKCLEDATFSCMINDFKDEQALQLVDKMLKLFGAQQAKEIYHQRKPSLPSSPYIRNFLRSFSEDPVILDLNAKRNNVPQQKSHMPPSGYDLALQDLQDEIWDAVEAHCSEEIEKDQNKEKVDKALILRAGFSLITGKVTEAMKDVENLLSRENVDIKVRVNGLIKKATVELHFEKTEEALATFQKAVDLDPNNADIYLHRGQVYLLLDQLDQTVKNFATASFLKPDFVSPNVQLAYTEYRAGTRFNDRAQQNAGRKKFNECLKKFPNDSEVLFLYAQLMMGLEKYDSAEKYLNELIEIHPQDSAGFVHLGIIALQARKDIRGAVALMKTAIENDPKCQLAYETLGTLYIQTGQMVEGIALLDKGIAMAQTEAEIAHLIGLKTTAEIQMSASKKFGTEVPLFSVPLAVN</sequence>
<dbReference type="Proteomes" id="UP000594260">
    <property type="component" value="Unplaced"/>
</dbReference>
<feature type="compositionally biased region" description="Polar residues" evidence="11">
    <location>
        <begin position="59"/>
        <end position="76"/>
    </location>
</feature>
<evidence type="ECO:0000256" key="3">
    <source>
        <dbReference type="ARBA" id="ARBA00022737"/>
    </source>
</evidence>
<dbReference type="Gene3D" id="1.25.40.10">
    <property type="entry name" value="Tetratricopeptide repeat domain"/>
    <property type="match status" value="2"/>
</dbReference>